<accession>A0A250IPX6</accession>
<dbReference type="KEGG" id="mbd:MEBOL_006710"/>
<protein>
    <recommendedName>
        <fullName evidence="4">Lipoprotein</fullName>
    </recommendedName>
</protein>
<evidence type="ECO:0000313" key="3">
    <source>
        <dbReference type="Proteomes" id="UP000217289"/>
    </source>
</evidence>
<dbReference type="EMBL" id="CP022163">
    <property type="protein sequence ID" value="ATB33221.1"/>
    <property type="molecule type" value="Genomic_DNA"/>
</dbReference>
<name>A0A250IPX6_9BACT</name>
<feature type="signal peptide" evidence="1">
    <location>
        <begin position="1"/>
        <end position="22"/>
    </location>
</feature>
<evidence type="ECO:0000313" key="2">
    <source>
        <dbReference type="EMBL" id="ATB33221.1"/>
    </source>
</evidence>
<sequence length="218" mass="23762">MRHVLGTIAVGMMSLLGSSALAELPPVKKATAFFNGCDYSIQSRPFEGLAAGQSPWIYYKVVIQREQGPYCWFPPATLELLDVAYEPELAILADYQGIAVAYGWTTSSRSTGLSTRIRVGRVNPYASNAEALEITRQSTLEAYQFASSTSGPTPGSLYLDRLTFNYGNLEVRGRLTGNWVAAQESPSSGPISLLEGDHFIAIYPGIFSTTQPPLFVTY</sequence>
<reference evidence="2 3" key="1">
    <citation type="submission" date="2017-06" db="EMBL/GenBank/DDBJ databases">
        <authorList>
            <person name="Kim H.J."/>
            <person name="Triplett B.A."/>
        </authorList>
    </citation>
    <scope>NUCLEOTIDE SEQUENCE [LARGE SCALE GENOMIC DNA]</scope>
    <source>
        <strain evidence="2 3">DSM 14713</strain>
    </source>
</reference>
<dbReference type="RefSeq" id="WP_095981298.1">
    <property type="nucleotide sequence ID" value="NZ_CP022163.1"/>
</dbReference>
<organism evidence="2 3">
    <name type="scientific">Melittangium boletus DSM 14713</name>
    <dbReference type="NCBI Taxonomy" id="1294270"/>
    <lineage>
        <taxon>Bacteria</taxon>
        <taxon>Pseudomonadati</taxon>
        <taxon>Myxococcota</taxon>
        <taxon>Myxococcia</taxon>
        <taxon>Myxococcales</taxon>
        <taxon>Cystobacterineae</taxon>
        <taxon>Archangiaceae</taxon>
        <taxon>Melittangium</taxon>
    </lineage>
</organism>
<proteinExistence type="predicted"/>
<keyword evidence="3" id="KW-1185">Reference proteome</keyword>
<evidence type="ECO:0000256" key="1">
    <source>
        <dbReference type="SAM" id="SignalP"/>
    </source>
</evidence>
<gene>
    <name evidence="2" type="ORF">MEBOL_006710</name>
</gene>
<keyword evidence="1" id="KW-0732">Signal</keyword>
<evidence type="ECO:0008006" key="4">
    <source>
        <dbReference type="Google" id="ProtNLM"/>
    </source>
</evidence>
<feature type="chain" id="PRO_5012693400" description="Lipoprotein" evidence="1">
    <location>
        <begin position="23"/>
        <end position="218"/>
    </location>
</feature>
<dbReference type="AlphaFoldDB" id="A0A250IPX6"/>
<dbReference type="Proteomes" id="UP000217289">
    <property type="component" value="Chromosome"/>
</dbReference>